<name>A0ABM1Y208_AEDAL</name>
<dbReference type="RefSeq" id="XP_062713636.1">
    <property type="nucleotide sequence ID" value="XM_062857652.1"/>
</dbReference>
<evidence type="ECO:0000256" key="1">
    <source>
        <dbReference type="SAM" id="MobiDB-lite"/>
    </source>
</evidence>
<feature type="compositionally biased region" description="Basic and acidic residues" evidence="1">
    <location>
        <begin position="15"/>
        <end position="26"/>
    </location>
</feature>
<reference evidence="3" key="2">
    <citation type="submission" date="2025-05" db="UniProtKB">
        <authorList>
            <consortium name="EnsemblMetazoa"/>
        </authorList>
    </citation>
    <scope>IDENTIFICATION</scope>
    <source>
        <strain evidence="3">Foshan</strain>
    </source>
</reference>
<evidence type="ECO:0000313" key="3">
    <source>
        <dbReference type="EnsemblMetazoa" id="AALFPA23_004948.P6189"/>
    </source>
</evidence>
<proteinExistence type="predicted"/>
<dbReference type="GeneID" id="134290499"/>
<dbReference type="EnsemblMetazoa" id="AALFPA23_004948.R6189">
    <property type="protein sequence ID" value="AALFPA23_004948.P6189"/>
    <property type="gene ID" value="AALFPA23_004948"/>
</dbReference>
<dbReference type="PANTHER" id="PTHR33395:SF22">
    <property type="entry name" value="REVERSE TRANSCRIPTASE DOMAIN-CONTAINING PROTEIN"/>
    <property type="match status" value="1"/>
</dbReference>
<keyword evidence="4" id="KW-1185">Reference proteome</keyword>
<dbReference type="Pfam" id="PF03372">
    <property type="entry name" value="Exo_endo_phos"/>
    <property type="match status" value="1"/>
</dbReference>
<evidence type="ECO:0000313" key="4">
    <source>
        <dbReference type="Proteomes" id="UP000069940"/>
    </source>
</evidence>
<dbReference type="PANTHER" id="PTHR33395">
    <property type="entry name" value="TRANSCRIPTASE, PUTATIVE-RELATED-RELATED"/>
    <property type="match status" value="1"/>
</dbReference>
<protein>
    <recommendedName>
        <fullName evidence="2">Endonuclease/exonuclease/phosphatase domain-containing protein</fullName>
    </recommendedName>
</protein>
<feature type="domain" description="Endonuclease/exonuclease/phosphatase" evidence="2">
    <location>
        <begin position="62"/>
        <end position="206"/>
    </location>
</feature>
<organism evidence="3 4">
    <name type="scientific">Aedes albopictus</name>
    <name type="common">Asian tiger mosquito</name>
    <name type="synonym">Stegomyia albopicta</name>
    <dbReference type="NCBI Taxonomy" id="7160"/>
    <lineage>
        <taxon>Eukaryota</taxon>
        <taxon>Metazoa</taxon>
        <taxon>Ecdysozoa</taxon>
        <taxon>Arthropoda</taxon>
        <taxon>Hexapoda</taxon>
        <taxon>Insecta</taxon>
        <taxon>Pterygota</taxon>
        <taxon>Neoptera</taxon>
        <taxon>Endopterygota</taxon>
        <taxon>Diptera</taxon>
        <taxon>Nematocera</taxon>
        <taxon>Culicoidea</taxon>
        <taxon>Culicidae</taxon>
        <taxon>Culicinae</taxon>
        <taxon>Aedini</taxon>
        <taxon>Aedes</taxon>
        <taxon>Stegomyia</taxon>
    </lineage>
</organism>
<dbReference type="SUPFAM" id="SSF56219">
    <property type="entry name" value="DNase I-like"/>
    <property type="match status" value="1"/>
</dbReference>
<accession>A0ABM1Y208</accession>
<reference evidence="4" key="1">
    <citation type="journal article" date="2015" name="Proc. Natl. Acad. Sci. U.S.A.">
        <title>Genome sequence of the Asian Tiger mosquito, Aedes albopictus, reveals insights into its biology, genetics, and evolution.</title>
        <authorList>
            <person name="Chen X.G."/>
            <person name="Jiang X."/>
            <person name="Gu J."/>
            <person name="Xu M."/>
            <person name="Wu Y."/>
            <person name="Deng Y."/>
            <person name="Zhang C."/>
            <person name="Bonizzoni M."/>
            <person name="Dermauw W."/>
            <person name="Vontas J."/>
            <person name="Armbruster P."/>
            <person name="Huang X."/>
            <person name="Yang Y."/>
            <person name="Zhang H."/>
            <person name="He W."/>
            <person name="Peng H."/>
            <person name="Liu Y."/>
            <person name="Wu K."/>
            <person name="Chen J."/>
            <person name="Lirakis M."/>
            <person name="Topalis P."/>
            <person name="Van Leeuwen T."/>
            <person name="Hall A.B."/>
            <person name="Jiang X."/>
            <person name="Thorpe C."/>
            <person name="Mueller R.L."/>
            <person name="Sun C."/>
            <person name="Waterhouse R.M."/>
            <person name="Yan G."/>
            <person name="Tu Z.J."/>
            <person name="Fang X."/>
            <person name="James A.A."/>
        </authorList>
    </citation>
    <scope>NUCLEOTIDE SEQUENCE [LARGE SCALE GENOMIC DNA]</scope>
    <source>
        <strain evidence="4">Foshan</strain>
    </source>
</reference>
<sequence>MTPPKVKPQNGKPRNSTDREMPHREMGRREMVYREMSDNPTALNMFVLPSQSIREMHVYFQNVRGLRTKVDELFLAVNECEYEIIVLVETNFDETVTSAQLFGENYVVYRNDRDTTNSNKKSGGGVLVAVHRKLLSSPVICIAEDLELVLARIRAADSSWFVCAGYIPPELRSNAPFVQYFANAISDSLDCASDGDSIIVCGDFNQANLVWQPTEQNHVIADPSSVGSASAYLLDNMASMNLKQYSRVMNPWSNTLDLVFANVDSCVVTEAAVSLVNIDRPHPPLDIALIMTDIEPLYDHEDCPQLDFKCIDFVSLHGFLEQVDWTCILACSDVDNAVHRFSQIVSSWLSSNVPKKRLPAKPPWGNGQLRSLKREKNACQRHYRRLRTPLHKRRFQAASDAYKSLNKYLYVRYVDKTQKSLRRHPKRFWNFINSKRKQNDGVPATVTLVGEVASTASDKCELFAKHFSSVFNVECATSDDAMRAASVVPEDLCDIGIPIVTEAELRHAAKKMKPSITPGPDGIPAIVFKKCIDALAIPLCYIFNLSLQKKKFPAQWKKSFMFPIYKNGNKSDVRNYRGITSLCAGSKLFETIINNYLFARTKTTISSMGSILAGQLRLIFFASPQPASTS</sequence>
<dbReference type="InterPro" id="IPR005135">
    <property type="entry name" value="Endo/exonuclease/phosphatase"/>
</dbReference>
<feature type="region of interest" description="Disordered" evidence="1">
    <location>
        <begin position="1"/>
        <end position="26"/>
    </location>
</feature>
<dbReference type="Gene3D" id="3.60.10.10">
    <property type="entry name" value="Endonuclease/exonuclease/phosphatase"/>
    <property type="match status" value="1"/>
</dbReference>
<dbReference type="InterPro" id="IPR036691">
    <property type="entry name" value="Endo/exonu/phosph_ase_sf"/>
</dbReference>
<evidence type="ECO:0000259" key="2">
    <source>
        <dbReference type="Pfam" id="PF03372"/>
    </source>
</evidence>
<dbReference type="Proteomes" id="UP000069940">
    <property type="component" value="Unassembled WGS sequence"/>
</dbReference>